<comment type="caution">
    <text evidence="1">The sequence shown here is derived from an EMBL/GenBank/DDBJ whole genome shotgun (WGS) entry which is preliminary data.</text>
</comment>
<name>A0AAW2ZF82_9EUKA</name>
<accession>A0AAW2ZF82</accession>
<dbReference type="Proteomes" id="UP001431209">
    <property type="component" value="Unassembled WGS sequence"/>
</dbReference>
<dbReference type="AlphaFoldDB" id="A0AAW2ZF82"/>
<dbReference type="SUPFAM" id="SSF55961">
    <property type="entry name" value="Bet v1-like"/>
    <property type="match status" value="1"/>
</dbReference>
<dbReference type="EMBL" id="JAOPGA020001449">
    <property type="protein sequence ID" value="KAL0488567.1"/>
    <property type="molecule type" value="Genomic_DNA"/>
</dbReference>
<evidence type="ECO:0000313" key="2">
    <source>
        <dbReference type="Proteomes" id="UP001431209"/>
    </source>
</evidence>
<sequence length="270" mass="31146">MAHRIYEYSNHVNEEFSSSLQQLHDYVNIIKSIEANDSAPMWEFLKTEDNVNVYRLPVHHGSYNEQLHDKLPHMVKGVATIPKSLPEMFAHLQNMTFEQRKALDPLVTSFVTKEMEHKKAFNELCVCRCNFKPPTWFLAARDFVFLSQTYLFDNQGQEIPLPEDNEFLDDFVLANKDKIAKIIAVSRSVDEDEISRCRRSSEYTLAHGEVRGFIRCIAWVIDRIDDNSCRGQTLSEMDVAGYVPDWVKGIIAQHNASGLIKLKNHIEGNK</sequence>
<organism evidence="1 2">
    <name type="scientific">Acrasis kona</name>
    <dbReference type="NCBI Taxonomy" id="1008807"/>
    <lineage>
        <taxon>Eukaryota</taxon>
        <taxon>Discoba</taxon>
        <taxon>Heterolobosea</taxon>
        <taxon>Tetramitia</taxon>
        <taxon>Eutetramitia</taxon>
        <taxon>Acrasidae</taxon>
        <taxon>Acrasis</taxon>
    </lineage>
</organism>
<keyword evidence="2" id="KW-1185">Reference proteome</keyword>
<gene>
    <name evidence="1" type="ORF">AKO1_015802</name>
</gene>
<proteinExistence type="predicted"/>
<dbReference type="InterPro" id="IPR023393">
    <property type="entry name" value="START-like_dom_sf"/>
</dbReference>
<protein>
    <submittedName>
        <fullName evidence="1">Uncharacterized protein</fullName>
    </submittedName>
</protein>
<evidence type="ECO:0000313" key="1">
    <source>
        <dbReference type="EMBL" id="KAL0488567.1"/>
    </source>
</evidence>
<dbReference type="Gene3D" id="3.30.530.20">
    <property type="match status" value="1"/>
</dbReference>
<dbReference type="CDD" id="cd00177">
    <property type="entry name" value="START"/>
    <property type="match status" value="1"/>
</dbReference>
<reference evidence="1 2" key="1">
    <citation type="submission" date="2024-03" db="EMBL/GenBank/DDBJ databases">
        <title>The Acrasis kona genome and developmental transcriptomes reveal deep origins of eukaryotic multicellular pathways.</title>
        <authorList>
            <person name="Sheikh S."/>
            <person name="Fu C.-J."/>
            <person name="Brown M.W."/>
            <person name="Baldauf S.L."/>
        </authorList>
    </citation>
    <scope>NUCLEOTIDE SEQUENCE [LARGE SCALE GENOMIC DNA]</scope>
    <source>
        <strain evidence="1 2">ATCC MYA-3509</strain>
    </source>
</reference>